<accession>A0A1S7P150</accession>
<evidence type="ECO:0000256" key="5">
    <source>
        <dbReference type="ARBA" id="ARBA00022801"/>
    </source>
</evidence>
<comment type="cofactor">
    <cofactor evidence="1">
        <name>Mg(2+)</name>
        <dbReference type="ChEBI" id="CHEBI:18420"/>
    </cofactor>
</comment>
<dbReference type="Proteomes" id="UP000191988">
    <property type="component" value="Unassembled WGS sequence"/>
</dbReference>
<evidence type="ECO:0000313" key="8">
    <source>
        <dbReference type="EMBL" id="CUX14103.1"/>
    </source>
</evidence>
<keyword evidence="4" id="KW-0479">Metal-binding</keyword>
<dbReference type="InterPro" id="IPR050556">
    <property type="entry name" value="Type_II_TA_system_RNase"/>
</dbReference>
<dbReference type="PANTHER" id="PTHR33653:SF1">
    <property type="entry name" value="RIBONUCLEASE VAPC2"/>
    <property type="match status" value="1"/>
</dbReference>
<dbReference type="EMBL" id="FBWK01000011">
    <property type="protein sequence ID" value="CUX14103.1"/>
    <property type="molecule type" value="Genomic_DNA"/>
</dbReference>
<dbReference type="AlphaFoldDB" id="A0A1S7P150"/>
<dbReference type="STRING" id="1183432.AGR3A_Cc190030"/>
<name>A0A1S7P150_9HYPH</name>
<dbReference type="SUPFAM" id="SSF88723">
    <property type="entry name" value="PIN domain-like"/>
    <property type="match status" value="1"/>
</dbReference>
<dbReference type="GO" id="GO:0016787">
    <property type="term" value="F:hydrolase activity"/>
    <property type="evidence" value="ECO:0007669"/>
    <property type="project" value="UniProtKB-KW"/>
</dbReference>
<reference evidence="9" key="1">
    <citation type="submission" date="2016-01" db="EMBL/GenBank/DDBJ databases">
        <authorList>
            <person name="Regsiter A."/>
            <person name="william w."/>
        </authorList>
    </citation>
    <scope>NUCLEOTIDE SEQUENCE [LARGE SCALE GENOMIC DNA]</scope>
    <source>
        <strain evidence="9">CFBP 6623</strain>
    </source>
</reference>
<keyword evidence="2" id="KW-1277">Toxin-antitoxin system</keyword>
<dbReference type="RefSeq" id="WP_137002519.1">
    <property type="nucleotide sequence ID" value="NZ_LT009723.1"/>
</dbReference>
<dbReference type="InterPro" id="IPR029060">
    <property type="entry name" value="PIN-like_dom_sf"/>
</dbReference>
<dbReference type="GO" id="GO:0004518">
    <property type="term" value="F:nuclease activity"/>
    <property type="evidence" value="ECO:0007669"/>
    <property type="project" value="UniProtKB-KW"/>
</dbReference>
<comment type="similarity">
    <text evidence="7">Belongs to the PINc/VapC protein family.</text>
</comment>
<organism evidence="8 9">
    <name type="scientific">Agrobacterium tomkonis CFBP 6623</name>
    <dbReference type="NCBI Taxonomy" id="1183432"/>
    <lineage>
        <taxon>Bacteria</taxon>
        <taxon>Pseudomonadati</taxon>
        <taxon>Pseudomonadota</taxon>
        <taxon>Alphaproteobacteria</taxon>
        <taxon>Hyphomicrobiales</taxon>
        <taxon>Rhizobiaceae</taxon>
        <taxon>Rhizobium/Agrobacterium group</taxon>
        <taxon>Agrobacterium</taxon>
        <taxon>Agrobacterium tumefaciens complex</taxon>
    </lineage>
</organism>
<evidence type="ECO:0000313" key="9">
    <source>
        <dbReference type="Proteomes" id="UP000191988"/>
    </source>
</evidence>
<keyword evidence="3" id="KW-0540">Nuclease</keyword>
<evidence type="ECO:0000256" key="2">
    <source>
        <dbReference type="ARBA" id="ARBA00022649"/>
    </source>
</evidence>
<dbReference type="Gene3D" id="3.40.50.1010">
    <property type="entry name" value="5'-nuclease"/>
    <property type="match status" value="1"/>
</dbReference>
<keyword evidence="6" id="KW-0460">Magnesium</keyword>
<evidence type="ECO:0000256" key="3">
    <source>
        <dbReference type="ARBA" id="ARBA00022722"/>
    </source>
</evidence>
<proteinExistence type="inferred from homology"/>
<gene>
    <name evidence="8" type="ORF">AGR3A_Cc190030</name>
</gene>
<keyword evidence="5" id="KW-0378">Hydrolase</keyword>
<keyword evidence="9" id="KW-1185">Reference proteome</keyword>
<evidence type="ECO:0000256" key="7">
    <source>
        <dbReference type="ARBA" id="ARBA00038093"/>
    </source>
</evidence>
<evidence type="ECO:0000256" key="1">
    <source>
        <dbReference type="ARBA" id="ARBA00001946"/>
    </source>
</evidence>
<protein>
    <submittedName>
        <fullName evidence="8">PilT domain-containing protein</fullName>
    </submittedName>
</protein>
<dbReference type="PANTHER" id="PTHR33653">
    <property type="entry name" value="RIBONUCLEASE VAPC2"/>
    <property type="match status" value="1"/>
</dbReference>
<sequence length="191" mass="21277">MAGPIFLLDTNILSNAGLQRPPPGLRAWMKAMGADSLAISFPAIAELRRGAHLALKHDPQKAQRLHNWIDDILSVDFQFAELTAKAANLYAEMTTVGPLRHLYVPSPEQKKDKIGHDLLFAALSITHQMPIASFNVKDFILIDRYFPLPGVFHPVDVQWYVPCHAVIPDDDYGMTPPSLPEFVSSGFGFMR</sequence>
<dbReference type="GO" id="GO:0046872">
    <property type="term" value="F:metal ion binding"/>
    <property type="evidence" value="ECO:0007669"/>
    <property type="project" value="UniProtKB-KW"/>
</dbReference>
<evidence type="ECO:0000256" key="6">
    <source>
        <dbReference type="ARBA" id="ARBA00022842"/>
    </source>
</evidence>
<evidence type="ECO:0000256" key="4">
    <source>
        <dbReference type="ARBA" id="ARBA00022723"/>
    </source>
</evidence>